<dbReference type="EMBL" id="JXLP01000009">
    <property type="protein sequence ID" value="KIL78501.1"/>
    <property type="molecule type" value="Genomic_DNA"/>
</dbReference>
<evidence type="ECO:0000313" key="2">
    <source>
        <dbReference type="EMBL" id="KIL78501.1"/>
    </source>
</evidence>
<dbReference type="Proteomes" id="UP000031982">
    <property type="component" value="Unassembled WGS sequence"/>
</dbReference>
<keyword evidence="1" id="KW-1133">Transmembrane helix</keyword>
<organism evidence="2 3">
    <name type="scientific">Bacillus badius</name>
    <dbReference type="NCBI Taxonomy" id="1455"/>
    <lineage>
        <taxon>Bacteria</taxon>
        <taxon>Bacillati</taxon>
        <taxon>Bacillota</taxon>
        <taxon>Bacilli</taxon>
        <taxon>Bacillales</taxon>
        <taxon>Bacillaceae</taxon>
        <taxon>Pseudobacillus</taxon>
    </lineage>
</organism>
<evidence type="ECO:0000256" key="1">
    <source>
        <dbReference type="SAM" id="Phobius"/>
    </source>
</evidence>
<comment type="caution">
    <text evidence="2">The sequence shown here is derived from an EMBL/GenBank/DDBJ whole genome shotgun (WGS) entry which is preliminary data.</text>
</comment>
<sequence length="41" mass="4643">MSNSGTKPGKMRSENSDKKALFSELFIYFQGISSFWHGICL</sequence>
<keyword evidence="1" id="KW-0472">Membrane</keyword>
<reference evidence="2 3" key="1">
    <citation type="submission" date="2015-01" db="EMBL/GenBank/DDBJ databases">
        <title>Genome Assembly of Bacillus badius MTCC 1458.</title>
        <authorList>
            <person name="Verma A."/>
            <person name="Khatri I."/>
            <person name="Mual P."/>
            <person name="Subramanian S."/>
            <person name="Krishnamurthi S."/>
        </authorList>
    </citation>
    <scope>NUCLEOTIDE SEQUENCE [LARGE SCALE GENOMIC DNA]</scope>
    <source>
        <strain evidence="2 3">MTCC 1458</strain>
    </source>
</reference>
<gene>
    <name evidence="2" type="ORF">SD77_4181</name>
</gene>
<protein>
    <recommendedName>
        <fullName evidence="4">Ribose 5-phosphate isomerase B</fullName>
    </recommendedName>
</protein>
<keyword evidence="3" id="KW-1185">Reference proteome</keyword>
<feature type="transmembrane region" description="Helical" evidence="1">
    <location>
        <begin position="21"/>
        <end position="39"/>
    </location>
</feature>
<proteinExistence type="predicted"/>
<keyword evidence="1" id="KW-0812">Transmembrane</keyword>
<accession>A0ABR5AUS8</accession>
<evidence type="ECO:0000313" key="3">
    <source>
        <dbReference type="Proteomes" id="UP000031982"/>
    </source>
</evidence>
<name>A0ABR5AUS8_BACBA</name>
<evidence type="ECO:0008006" key="4">
    <source>
        <dbReference type="Google" id="ProtNLM"/>
    </source>
</evidence>